<reference evidence="2 3" key="1">
    <citation type="submission" date="2020-02" db="EMBL/GenBank/DDBJ databases">
        <title>Genome sequence of strain AETb3-4.</title>
        <authorList>
            <person name="Gao J."/>
            <person name="Zhang X."/>
        </authorList>
    </citation>
    <scope>NUCLEOTIDE SEQUENCE [LARGE SCALE GENOMIC DNA]</scope>
    <source>
        <strain evidence="2 3">AETb3-4</strain>
    </source>
</reference>
<comment type="caution">
    <text evidence="2">The sequence shown here is derived from an EMBL/GenBank/DDBJ whole genome shotgun (WGS) entry which is preliminary data.</text>
</comment>
<dbReference type="RefSeq" id="WP_176636462.1">
    <property type="nucleotide sequence ID" value="NZ_JAAMFM010000039.1"/>
</dbReference>
<organism evidence="2 3">
    <name type="scientific">Arthrobacter wenxiniae</name>
    <dbReference type="NCBI Taxonomy" id="2713570"/>
    <lineage>
        <taxon>Bacteria</taxon>
        <taxon>Bacillati</taxon>
        <taxon>Actinomycetota</taxon>
        <taxon>Actinomycetes</taxon>
        <taxon>Micrococcales</taxon>
        <taxon>Micrococcaceae</taxon>
        <taxon>Arthrobacter</taxon>
    </lineage>
</organism>
<dbReference type="SMART" id="SM00450">
    <property type="entry name" value="RHOD"/>
    <property type="match status" value="1"/>
</dbReference>
<dbReference type="InterPro" id="IPR036873">
    <property type="entry name" value="Rhodanese-like_dom_sf"/>
</dbReference>
<evidence type="ECO:0000259" key="1">
    <source>
        <dbReference type="PROSITE" id="PS50206"/>
    </source>
</evidence>
<dbReference type="Proteomes" id="UP000543556">
    <property type="component" value="Unassembled WGS sequence"/>
</dbReference>
<dbReference type="Pfam" id="PF00581">
    <property type="entry name" value="Rhodanese"/>
    <property type="match status" value="1"/>
</dbReference>
<protein>
    <submittedName>
        <fullName evidence="2">Rhodanese-like domain-containing protein</fullName>
    </submittedName>
</protein>
<evidence type="ECO:0000313" key="3">
    <source>
        <dbReference type="Proteomes" id="UP000543556"/>
    </source>
</evidence>
<proteinExistence type="predicted"/>
<dbReference type="PANTHER" id="PTHR43031">
    <property type="entry name" value="FAD-DEPENDENT OXIDOREDUCTASE"/>
    <property type="match status" value="1"/>
</dbReference>
<dbReference type="InterPro" id="IPR050229">
    <property type="entry name" value="GlpE_sulfurtransferase"/>
</dbReference>
<feature type="domain" description="Rhodanese" evidence="1">
    <location>
        <begin position="12"/>
        <end position="99"/>
    </location>
</feature>
<name>A0A7Y7IK06_9MICC</name>
<gene>
    <name evidence="2" type="ORF">G6034_17925</name>
</gene>
<evidence type="ECO:0000313" key="2">
    <source>
        <dbReference type="EMBL" id="NVM96747.1"/>
    </source>
</evidence>
<keyword evidence="3" id="KW-1185">Reference proteome</keyword>
<dbReference type="PANTHER" id="PTHR43031:SF1">
    <property type="entry name" value="PYRIDINE NUCLEOTIDE-DISULPHIDE OXIDOREDUCTASE"/>
    <property type="match status" value="1"/>
</dbReference>
<dbReference type="InterPro" id="IPR001763">
    <property type="entry name" value="Rhodanese-like_dom"/>
</dbReference>
<accession>A0A7Y7IK06</accession>
<dbReference type="Gene3D" id="3.40.250.10">
    <property type="entry name" value="Rhodanese-like domain"/>
    <property type="match status" value="1"/>
</dbReference>
<dbReference type="PROSITE" id="PS50206">
    <property type="entry name" value="RHODANESE_3"/>
    <property type="match status" value="1"/>
</dbReference>
<dbReference type="AlphaFoldDB" id="A0A7Y7IK06"/>
<dbReference type="CDD" id="cd00158">
    <property type="entry name" value="RHOD"/>
    <property type="match status" value="1"/>
</dbReference>
<dbReference type="EMBL" id="JAAMFM010000039">
    <property type="protein sequence ID" value="NVM96747.1"/>
    <property type="molecule type" value="Genomic_DNA"/>
</dbReference>
<dbReference type="SUPFAM" id="SSF52821">
    <property type="entry name" value="Rhodanese/Cell cycle control phosphatase"/>
    <property type="match status" value="1"/>
</dbReference>
<sequence>MKSISVDDLAALGPDVSIIDVREEEEYSEACVPGTRNIPLSRFQESLGDVPAGRTVYVMCASGGRSSRATAHLTAEGYDAVNVMGGITEWYRNGYPVDYPGRGK</sequence>